<sequence>MSLKLSFPAGSFANTGDAFSFIYPFLHFDIRFINASPSRQGAQLFDKAQVVELTKDLAVNNDDYLALHDGAVMEDLGDDNINFVVYRRKPGYQLELFSINAASPGSIDITSLINAAGSRGFTMAIYTDHQKSRWQSELFVHHYEEAGRPHAHLRKIEHPLFTKHYGPVIDLSQNPGHEIQTYSMCLAAAPEMWFGPGSWLYFDQERVRSFTGALAITAPAPDIVYVHLFDRSIPDYETPEILALQQQFRQWVDMDAVEAGLHDKLGPHIVAGTPVIETITFTDIIEVDDPEFGEDDE</sequence>
<accession>A0A5B2VH95</accession>
<dbReference type="RefSeq" id="WP_149839671.1">
    <property type="nucleotide sequence ID" value="NZ_VUOC01000004.1"/>
</dbReference>
<protein>
    <submittedName>
        <fullName evidence="1">Uncharacterized protein</fullName>
    </submittedName>
</protein>
<dbReference type="EMBL" id="VUOC01000004">
    <property type="protein sequence ID" value="KAA2238491.1"/>
    <property type="molecule type" value="Genomic_DNA"/>
</dbReference>
<keyword evidence="2" id="KW-1185">Reference proteome</keyword>
<gene>
    <name evidence="1" type="ORF">F0L74_19910</name>
</gene>
<dbReference type="Proteomes" id="UP000324611">
    <property type="component" value="Unassembled WGS sequence"/>
</dbReference>
<reference evidence="1 2" key="1">
    <citation type="submission" date="2019-09" db="EMBL/GenBank/DDBJ databases">
        <title>Chitinophaga ginsengihumi sp. nov., isolated from soil of ginseng rhizosphere.</title>
        <authorList>
            <person name="Lee J."/>
        </authorList>
    </citation>
    <scope>NUCLEOTIDE SEQUENCE [LARGE SCALE GENOMIC DNA]</scope>
    <source>
        <strain evidence="1 2">BN140078</strain>
    </source>
</reference>
<name>A0A5B2VH95_9BACT</name>
<comment type="caution">
    <text evidence="1">The sequence shown here is derived from an EMBL/GenBank/DDBJ whole genome shotgun (WGS) entry which is preliminary data.</text>
</comment>
<dbReference type="AlphaFoldDB" id="A0A5B2VH95"/>
<reference evidence="1 2" key="2">
    <citation type="submission" date="2019-09" db="EMBL/GenBank/DDBJ databases">
        <authorList>
            <person name="Jin C."/>
        </authorList>
    </citation>
    <scope>NUCLEOTIDE SEQUENCE [LARGE SCALE GENOMIC DNA]</scope>
    <source>
        <strain evidence="1 2">BN140078</strain>
    </source>
</reference>
<proteinExistence type="predicted"/>
<organism evidence="1 2">
    <name type="scientific">Chitinophaga agrisoli</name>
    <dbReference type="NCBI Taxonomy" id="2607653"/>
    <lineage>
        <taxon>Bacteria</taxon>
        <taxon>Pseudomonadati</taxon>
        <taxon>Bacteroidota</taxon>
        <taxon>Chitinophagia</taxon>
        <taxon>Chitinophagales</taxon>
        <taxon>Chitinophagaceae</taxon>
        <taxon>Chitinophaga</taxon>
    </lineage>
</organism>
<evidence type="ECO:0000313" key="2">
    <source>
        <dbReference type="Proteomes" id="UP000324611"/>
    </source>
</evidence>
<evidence type="ECO:0000313" key="1">
    <source>
        <dbReference type="EMBL" id="KAA2238491.1"/>
    </source>
</evidence>